<feature type="compositionally biased region" description="Polar residues" evidence="1">
    <location>
        <begin position="540"/>
        <end position="561"/>
    </location>
</feature>
<feature type="region of interest" description="Disordered" evidence="1">
    <location>
        <begin position="1033"/>
        <end position="1120"/>
    </location>
</feature>
<dbReference type="EMBL" id="CADEBC010000492">
    <property type="protein sequence ID" value="CAB3237612.1"/>
    <property type="molecule type" value="Genomic_DNA"/>
</dbReference>
<organism evidence="2 3">
    <name type="scientific">Arctia plantaginis</name>
    <name type="common">Wood tiger moth</name>
    <name type="synonym">Phalaena plantaginis</name>
    <dbReference type="NCBI Taxonomy" id="874455"/>
    <lineage>
        <taxon>Eukaryota</taxon>
        <taxon>Metazoa</taxon>
        <taxon>Ecdysozoa</taxon>
        <taxon>Arthropoda</taxon>
        <taxon>Hexapoda</taxon>
        <taxon>Insecta</taxon>
        <taxon>Pterygota</taxon>
        <taxon>Neoptera</taxon>
        <taxon>Endopterygota</taxon>
        <taxon>Lepidoptera</taxon>
        <taxon>Glossata</taxon>
        <taxon>Ditrysia</taxon>
        <taxon>Noctuoidea</taxon>
        <taxon>Erebidae</taxon>
        <taxon>Arctiinae</taxon>
        <taxon>Arctia</taxon>
    </lineage>
</organism>
<reference evidence="2 3" key="1">
    <citation type="submission" date="2020-04" db="EMBL/GenBank/DDBJ databases">
        <authorList>
            <person name="Wallbank WR R."/>
            <person name="Pardo Diaz C."/>
            <person name="Kozak K."/>
            <person name="Martin S."/>
            <person name="Jiggins C."/>
            <person name="Moest M."/>
            <person name="Warren A I."/>
            <person name="Byers J.R.P. K."/>
            <person name="Montejo-Kovacevich G."/>
            <person name="Yen C E."/>
        </authorList>
    </citation>
    <scope>NUCLEOTIDE SEQUENCE [LARGE SCALE GENOMIC DNA]</scope>
</reference>
<name>A0A8S0ZWK6_ARCPL</name>
<evidence type="ECO:0000256" key="1">
    <source>
        <dbReference type="SAM" id="MobiDB-lite"/>
    </source>
</evidence>
<feature type="compositionally biased region" description="Basic and acidic residues" evidence="1">
    <location>
        <begin position="1201"/>
        <end position="1215"/>
    </location>
</feature>
<protein>
    <submittedName>
        <fullName evidence="2">Uncharacterized protein</fullName>
    </submittedName>
</protein>
<dbReference type="OrthoDB" id="7447546at2759"/>
<feature type="compositionally biased region" description="Low complexity" evidence="1">
    <location>
        <begin position="622"/>
        <end position="647"/>
    </location>
</feature>
<feature type="compositionally biased region" description="Polar residues" evidence="1">
    <location>
        <begin position="1087"/>
        <end position="1108"/>
    </location>
</feature>
<feature type="compositionally biased region" description="Basic and acidic residues" evidence="1">
    <location>
        <begin position="517"/>
        <end position="539"/>
    </location>
</feature>
<feature type="region of interest" description="Disordered" evidence="1">
    <location>
        <begin position="1161"/>
        <end position="1215"/>
    </location>
</feature>
<dbReference type="Proteomes" id="UP000494106">
    <property type="component" value="Unassembled WGS sequence"/>
</dbReference>
<dbReference type="PANTHER" id="PTHR33198:SF20">
    <property type="entry name" value="RETROTRANSPOSON GAG DOMAIN-CONTAINING PROTEIN"/>
    <property type="match status" value="1"/>
</dbReference>
<evidence type="ECO:0000313" key="2">
    <source>
        <dbReference type="EMBL" id="CAB3237612.1"/>
    </source>
</evidence>
<evidence type="ECO:0000313" key="3">
    <source>
        <dbReference type="Proteomes" id="UP000494106"/>
    </source>
</evidence>
<comment type="caution">
    <text evidence="2">The sequence shown here is derived from an EMBL/GenBank/DDBJ whole genome shotgun (WGS) entry which is preliminary data.</text>
</comment>
<keyword evidence="3" id="KW-1185">Reference proteome</keyword>
<accession>A0A8S0ZWK6</accession>
<proteinExistence type="predicted"/>
<dbReference type="AlphaFoldDB" id="A0A8S0ZWK6"/>
<dbReference type="PANTHER" id="PTHR33198">
    <property type="entry name" value="ANK_REP_REGION DOMAIN-CONTAINING PROTEIN-RELATED"/>
    <property type="match status" value="1"/>
</dbReference>
<gene>
    <name evidence="2" type="ORF">APLA_LOCUS6989</name>
</gene>
<feature type="compositionally biased region" description="Basic and acidic residues" evidence="1">
    <location>
        <begin position="1064"/>
        <end position="1086"/>
    </location>
</feature>
<feature type="region of interest" description="Disordered" evidence="1">
    <location>
        <begin position="486"/>
        <end position="573"/>
    </location>
</feature>
<feature type="region of interest" description="Disordered" evidence="1">
    <location>
        <begin position="621"/>
        <end position="662"/>
    </location>
</feature>
<sequence length="1215" mass="140086">MSEDEKGVMTCAVEYKMPKGLNLDNIDNCYPQWQRFIDADSLIMAAGVENFSETRKAAILLNCIGQQAQELYFNVLKIDEKAKLEDVLDVFENYFKPKQNDVFNTYNFNKRTQEEGESFDAFYTAIRKMAENCNFGDQNERMIRDRIVIGVKEQRMQQKLLEVKDLTMNKAVDICRSAELSKEHLKTLAKSEVHAVQESKSSRQHTSFENRAKYFNNNYKDNKFNIDKNRSFNSVCDNRRSGRTLCKTEMVHWYIDNVEENEEKAASITKLFDASISKYKKVFHYPWESVRFKTGNVSLSRSLVPVNPNNIDIPKEFIKASILQTLNLDNMIEYVDVPHYYLDQVDIRSLPNILNYIVSQMDKRFRYLPILKGLSPDFIYISHAILQPQYRAVSLMADSSIDKGQNKSITELCINMLYFCRVNSYSQQGNLLRTLNRTVNCDSVEKQAPQYFILIRSHLKEHHCMCNATVVVWLMSHLGTPYSRKKGVLTRARARREQEEEVWEPRPSMGMVEQEEGERGERQVTSEQQRGRDADDQYHSVRSGSSDSSPNRHASQESVVANRNKAVHAERARRRAELVAKKRGVAPAKPEARKELLRKYMPELAVKIPKMAHEITQAHLLSSTSSEGSCGETTPPITEPVEPSALAPAPPPPSKDSVCDNRRSGRTLCKTEMVHWYIDNVEENEEKAASITKLFDASISKYKKVFHYPWESVRFKIGNVSLSRSLVPVNPNNIDIPKEFIKASILQTLNLDNMIEYVDVPDSYVDQVDIRSLPNILNDIEALLLFCHCRTLCKTEMVHWYIDNVEENEEKAASITKLFDASISKYKKVFHYPWESVRFKTGNVSLSRSLVPVNPNNIDIPKEFINPSILQTLNLDNMIEYVDVPDYYLDQVDIRSLPNILNYIVSQMDKRFRYLPILKGLSPDFIYISHALLQPQYRAVSLMADSSIDKGQNKSITELCINMLYFCRVNSYSQQGNLLRTLNRTVNCDSVEKQAPQYFILIRSHLKEHHCMCNATVVVWLMSHLGTPYSRKKGVLTRARARREQEEEVWEPRPSMGMVEQEEGERGERQVTSEQQRGRDADDQYHSVRSGSSDSSPNRHASQESVVANRNKAVHAERARRRAELVAKKRGVAPAKPEARKELLRKYMPELAVKIPKMAHEINEDKLDYSSGSSNDWSRKESESSNEEEMDIRKRKVKKNSHVEIKKKEKPGNKR</sequence>